<dbReference type="AlphaFoldDB" id="A0A7W5ZVM7"/>
<accession>A0A7W5ZVM7</accession>
<dbReference type="RefSeq" id="WP_183980747.1">
    <property type="nucleotide sequence ID" value="NZ_JACIBY010000037.1"/>
</dbReference>
<evidence type="ECO:0000313" key="1">
    <source>
        <dbReference type="EMBL" id="MBB3842397.1"/>
    </source>
</evidence>
<reference evidence="1 2" key="1">
    <citation type="submission" date="2020-08" db="EMBL/GenBank/DDBJ databases">
        <title>Genomic Encyclopedia of Type Strains, Phase IV (KMG-IV): sequencing the most valuable type-strain genomes for metagenomic binning, comparative biology and taxonomic classification.</title>
        <authorList>
            <person name="Goeker M."/>
        </authorList>
    </citation>
    <scope>NUCLEOTIDE SEQUENCE [LARGE SCALE GENOMIC DNA]</scope>
    <source>
        <strain evidence="1 2">DSM 17976</strain>
    </source>
</reference>
<evidence type="ECO:0000313" key="2">
    <source>
        <dbReference type="Proteomes" id="UP000541352"/>
    </source>
</evidence>
<evidence type="ECO:0008006" key="3">
    <source>
        <dbReference type="Google" id="ProtNLM"/>
    </source>
</evidence>
<organism evidence="1 2">
    <name type="scientific">Runella defluvii</name>
    <dbReference type="NCBI Taxonomy" id="370973"/>
    <lineage>
        <taxon>Bacteria</taxon>
        <taxon>Pseudomonadati</taxon>
        <taxon>Bacteroidota</taxon>
        <taxon>Cytophagia</taxon>
        <taxon>Cytophagales</taxon>
        <taxon>Spirosomataceae</taxon>
        <taxon>Runella</taxon>
    </lineage>
</organism>
<dbReference type="Proteomes" id="UP000541352">
    <property type="component" value="Unassembled WGS sequence"/>
</dbReference>
<sequence>MEKTEFEQMRDKALTQLMNGQSLTGKDGVFAPLFQQFLESPLESEIKAHLGEQQRE</sequence>
<name>A0A7W5ZVM7_9BACT</name>
<protein>
    <recommendedName>
        <fullName evidence="3">IS256 family transposase</fullName>
    </recommendedName>
</protein>
<keyword evidence="2" id="KW-1185">Reference proteome</keyword>
<gene>
    <name evidence="1" type="ORF">FHS57_006428</name>
</gene>
<proteinExistence type="predicted"/>
<comment type="caution">
    <text evidence="1">The sequence shown here is derived from an EMBL/GenBank/DDBJ whole genome shotgun (WGS) entry which is preliminary data.</text>
</comment>
<dbReference type="EMBL" id="JACIBY010000037">
    <property type="protein sequence ID" value="MBB3842397.1"/>
    <property type="molecule type" value="Genomic_DNA"/>
</dbReference>